<dbReference type="EMBL" id="CAJVQB010021536">
    <property type="protein sequence ID" value="CAG8797339.1"/>
    <property type="molecule type" value="Genomic_DNA"/>
</dbReference>
<protein>
    <submittedName>
        <fullName evidence="1">11211_t:CDS:1</fullName>
    </submittedName>
</protein>
<sequence>DIENESGIENKNDIEHESDIKKNDEISKTLPMLTEKLIDIYTSKPYNISEIDNQETDELSIEIGPRTKSYIDLAIQAATISIMQQMQQFITQQAKTQCEWNAQILETINQKLAHIVQPNSNNNGQPIPSSNYKQLEDSQQRIMNSCNSNGAVQGNYPSTPVINSLLLASGTENQGTELVDSSEIVSYRAMDYLLLANRRQYLPHSRADDQLQSLSQAIVGANTL</sequence>
<name>A0ABN7VUI7_GIGMA</name>
<proteinExistence type="predicted"/>
<organism evidence="1 2">
    <name type="scientific">Gigaspora margarita</name>
    <dbReference type="NCBI Taxonomy" id="4874"/>
    <lineage>
        <taxon>Eukaryota</taxon>
        <taxon>Fungi</taxon>
        <taxon>Fungi incertae sedis</taxon>
        <taxon>Mucoromycota</taxon>
        <taxon>Glomeromycotina</taxon>
        <taxon>Glomeromycetes</taxon>
        <taxon>Diversisporales</taxon>
        <taxon>Gigasporaceae</taxon>
        <taxon>Gigaspora</taxon>
    </lineage>
</organism>
<accession>A0ABN7VUI7</accession>
<feature type="non-terminal residue" evidence="1">
    <location>
        <position position="1"/>
    </location>
</feature>
<evidence type="ECO:0000313" key="2">
    <source>
        <dbReference type="Proteomes" id="UP000789901"/>
    </source>
</evidence>
<gene>
    <name evidence="1" type="ORF">GMARGA_LOCUS22370</name>
</gene>
<comment type="caution">
    <text evidence="1">The sequence shown here is derived from an EMBL/GenBank/DDBJ whole genome shotgun (WGS) entry which is preliminary data.</text>
</comment>
<dbReference type="Proteomes" id="UP000789901">
    <property type="component" value="Unassembled WGS sequence"/>
</dbReference>
<reference evidence="1 2" key="1">
    <citation type="submission" date="2021-06" db="EMBL/GenBank/DDBJ databases">
        <authorList>
            <person name="Kallberg Y."/>
            <person name="Tangrot J."/>
            <person name="Rosling A."/>
        </authorList>
    </citation>
    <scope>NUCLEOTIDE SEQUENCE [LARGE SCALE GENOMIC DNA]</scope>
    <source>
        <strain evidence="1 2">120-4 pot B 10/14</strain>
    </source>
</reference>
<keyword evidence="2" id="KW-1185">Reference proteome</keyword>
<evidence type="ECO:0000313" key="1">
    <source>
        <dbReference type="EMBL" id="CAG8797339.1"/>
    </source>
</evidence>